<dbReference type="InterPro" id="IPR000182">
    <property type="entry name" value="GNAT_dom"/>
</dbReference>
<gene>
    <name evidence="3" type="ORF">CKO45_01600</name>
</gene>
<evidence type="ECO:0000313" key="4">
    <source>
        <dbReference type="Proteomes" id="UP000697995"/>
    </source>
</evidence>
<keyword evidence="4" id="KW-1185">Reference proteome</keyword>
<proteinExistence type="predicted"/>
<feature type="domain" description="N-acetyltransferase" evidence="2">
    <location>
        <begin position="41"/>
        <end position="208"/>
    </location>
</feature>
<organism evidence="3 4">
    <name type="scientific">Paracraurococcus ruber</name>
    <dbReference type="NCBI Taxonomy" id="77675"/>
    <lineage>
        <taxon>Bacteria</taxon>
        <taxon>Pseudomonadati</taxon>
        <taxon>Pseudomonadota</taxon>
        <taxon>Alphaproteobacteria</taxon>
        <taxon>Acetobacterales</taxon>
        <taxon>Roseomonadaceae</taxon>
        <taxon>Paracraurococcus</taxon>
    </lineage>
</organism>
<dbReference type="EMBL" id="NRSG01000005">
    <property type="protein sequence ID" value="MBK1656920.1"/>
    <property type="molecule type" value="Genomic_DNA"/>
</dbReference>
<reference evidence="3 4" key="1">
    <citation type="journal article" date="2020" name="Microorganisms">
        <title>Osmotic Adaptation and Compatible Solute Biosynthesis of Phototrophic Bacteria as Revealed from Genome Analyses.</title>
        <authorList>
            <person name="Imhoff J.F."/>
            <person name="Rahn T."/>
            <person name="Kunzel S."/>
            <person name="Keller A."/>
            <person name="Neulinger S.C."/>
        </authorList>
    </citation>
    <scope>NUCLEOTIDE SEQUENCE [LARGE SCALE GENOMIC DNA]</scope>
    <source>
        <strain evidence="3 4">DSM 15382</strain>
    </source>
</reference>
<dbReference type="InterPro" id="IPR016181">
    <property type="entry name" value="Acyl_CoA_acyltransferase"/>
</dbReference>
<sequence>MIGAAASAPRDAAPAWPQAGDPVDATPRPRPGRQVLAGRSVTLEPLRAEHAAALWQPASDAPDSWAWLPHGPFARQAAFAGLVRLMAASEDEIVWAVRPHDRQGVAGAPAGWIALLDIRPGDAAIELGNVWFPPGLARTRAATEAMFLLLRQAFDLGYLRVGWKCNALNLASRRAAERLGFRLEGILRAHMIIRGHRRDTAYFGLLASEWPLRRAAIATWLEDGNFDPAGQAIARLQR</sequence>
<dbReference type="PROSITE" id="PS51186">
    <property type="entry name" value="GNAT"/>
    <property type="match status" value="1"/>
</dbReference>
<dbReference type="SUPFAM" id="SSF55729">
    <property type="entry name" value="Acyl-CoA N-acyltransferases (Nat)"/>
    <property type="match status" value="1"/>
</dbReference>
<dbReference type="Gene3D" id="3.40.630.30">
    <property type="match status" value="1"/>
</dbReference>
<feature type="compositionally biased region" description="Low complexity" evidence="1">
    <location>
        <begin position="1"/>
        <end position="17"/>
    </location>
</feature>
<feature type="region of interest" description="Disordered" evidence="1">
    <location>
        <begin position="1"/>
        <end position="33"/>
    </location>
</feature>
<evidence type="ECO:0000259" key="2">
    <source>
        <dbReference type="PROSITE" id="PS51186"/>
    </source>
</evidence>
<dbReference type="PANTHER" id="PTHR43441:SF2">
    <property type="entry name" value="FAMILY ACETYLTRANSFERASE, PUTATIVE (AFU_ORTHOLOGUE AFUA_7G00850)-RELATED"/>
    <property type="match status" value="1"/>
</dbReference>
<comment type="caution">
    <text evidence="3">The sequence shown here is derived from an EMBL/GenBank/DDBJ whole genome shotgun (WGS) entry which is preliminary data.</text>
</comment>
<dbReference type="Pfam" id="PF13302">
    <property type="entry name" value="Acetyltransf_3"/>
    <property type="match status" value="1"/>
</dbReference>
<evidence type="ECO:0000313" key="3">
    <source>
        <dbReference type="EMBL" id="MBK1656920.1"/>
    </source>
</evidence>
<dbReference type="RefSeq" id="WP_133218344.1">
    <property type="nucleotide sequence ID" value="NZ_NRSG01000005.1"/>
</dbReference>
<name>A0ABS1CR66_9PROT</name>
<accession>A0ABS1CR66</accession>
<dbReference type="Proteomes" id="UP000697995">
    <property type="component" value="Unassembled WGS sequence"/>
</dbReference>
<evidence type="ECO:0000256" key="1">
    <source>
        <dbReference type="SAM" id="MobiDB-lite"/>
    </source>
</evidence>
<dbReference type="InterPro" id="IPR051908">
    <property type="entry name" value="Ribosomal_N-acetyltransferase"/>
</dbReference>
<protein>
    <recommendedName>
        <fullName evidence="2">N-acetyltransferase domain-containing protein</fullName>
    </recommendedName>
</protein>
<dbReference type="PANTHER" id="PTHR43441">
    <property type="entry name" value="RIBOSOMAL-PROTEIN-SERINE ACETYLTRANSFERASE"/>
    <property type="match status" value="1"/>
</dbReference>